<dbReference type="GO" id="GO:0032259">
    <property type="term" value="P:methylation"/>
    <property type="evidence" value="ECO:0007669"/>
    <property type="project" value="UniProtKB-KW"/>
</dbReference>
<gene>
    <name evidence="5 8" type="primary">prmC</name>
    <name evidence="8" type="ORF">TICRE_21890</name>
</gene>
<accession>A0A1U7M3B4</accession>
<dbReference type="PANTHER" id="PTHR18895">
    <property type="entry name" value="HEMK METHYLTRANSFERASE"/>
    <property type="match status" value="1"/>
</dbReference>
<dbReference type="InterPro" id="IPR040758">
    <property type="entry name" value="PrmC_N"/>
</dbReference>
<dbReference type="CDD" id="cd02440">
    <property type="entry name" value="AdoMet_MTases"/>
    <property type="match status" value="1"/>
</dbReference>
<keyword evidence="9" id="KW-1185">Reference proteome</keyword>
<dbReference type="RefSeq" id="WP_075727976.1">
    <property type="nucleotide sequence ID" value="NZ_LTDM01000059.1"/>
</dbReference>
<comment type="caution">
    <text evidence="5">Lacks conserved residue(s) required for the propagation of feature annotation.</text>
</comment>
<dbReference type="Pfam" id="PF05175">
    <property type="entry name" value="MTS"/>
    <property type="match status" value="1"/>
</dbReference>
<feature type="binding site" evidence="5">
    <location>
        <begin position="190"/>
        <end position="193"/>
    </location>
    <ligand>
        <name>substrate</name>
    </ligand>
</feature>
<dbReference type="NCBIfam" id="TIGR00536">
    <property type="entry name" value="hemK_fam"/>
    <property type="match status" value="1"/>
</dbReference>
<dbReference type="PANTHER" id="PTHR18895:SF74">
    <property type="entry name" value="MTRF1L RELEASE FACTOR GLUTAMINE METHYLTRANSFERASE"/>
    <property type="match status" value="1"/>
</dbReference>
<evidence type="ECO:0000256" key="2">
    <source>
        <dbReference type="ARBA" id="ARBA00022679"/>
    </source>
</evidence>
<evidence type="ECO:0000259" key="6">
    <source>
        <dbReference type="Pfam" id="PF05175"/>
    </source>
</evidence>
<evidence type="ECO:0000313" key="8">
    <source>
        <dbReference type="EMBL" id="OLS01813.1"/>
    </source>
</evidence>
<keyword evidence="2 5" id="KW-0808">Transferase</keyword>
<comment type="function">
    <text evidence="5">Methylates the class 1 translation termination release factors RF1/PrfA and RF2/PrfB on the glutamine residue of the universally conserved GGQ motif.</text>
</comment>
<dbReference type="GO" id="GO:0003676">
    <property type="term" value="F:nucleic acid binding"/>
    <property type="evidence" value="ECO:0007669"/>
    <property type="project" value="InterPro"/>
</dbReference>
<dbReference type="EMBL" id="LTDM01000059">
    <property type="protein sequence ID" value="OLS01813.1"/>
    <property type="molecule type" value="Genomic_DNA"/>
</dbReference>
<comment type="catalytic activity">
    <reaction evidence="4 5">
        <text>L-glutaminyl-[peptide chain release factor] + S-adenosyl-L-methionine = N(5)-methyl-L-glutaminyl-[peptide chain release factor] + S-adenosyl-L-homocysteine + H(+)</text>
        <dbReference type="Rhea" id="RHEA:42896"/>
        <dbReference type="Rhea" id="RHEA-COMP:10271"/>
        <dbReference type="Rhea" id="RHEA-COMP:10272"/>
        <dbReference type="ChEBI" id="CHEBI:15378"/>
        <dbReference type="ChEBI" id="CHEBI:30011"/>
        <dbReference type="ChEBI" id="CHEBI:57856"/>
        <dbReference type="ChEBI" id="CHEBI:59789"/>
        <dbReference type="ChEBI" id="CHEBI:61891"/>
        <dbReference type="EC" id="2.1.1.297"/>
    </reaction>
</comment>
<evidence type="ECO:0000256" key="4">
    <source>
        <dbReference type="ARBA" id="ARBA00048391"/>
    </source>
</evidence>
<keyword evidence="3 5" id="KW-0949">S-adenosyl-L-methionine</keyword>
<dbReference type="OrthoDB" id="9784805at2"/>
<comment type="similarity">
    <text evidence="5">Belongs to the protein N5-glutamine methyltransferase family. PrmC subfamily.</text>
</comment>
<dbReference type="SUPFAM" id="SSF53335">
    <property type="entry name" value="S-adenosyl-L-methionine-dependent methyltransferases"/>
    <property type="match status" value="1"/>
</dbReference>
<dbReference type="Gene3D" id="1.10.8.10">
    <property type="entry name" value="DNA helicase RuvA subunit, C-terminal domain"/>
    <property type="match status" value="1"/>
</dbReference>
<evidence type="ECO:0000259" key="7">
    <source>
        <dbReference type="Pfam" id="PF17827"/>
    </source>
</evidence>
<dbReference type="PROSITE" id="PS00092">
    <property type="entry name" value="N6_MTASE"/>
    <property type="match status" value="1"/>
</dbReference>
<evidence type="ECO:0000313" key="9">
    <source>
        <dbReference type="Proteomes" id="UP000186112"/>
    </source>
</evidence>
<dbReference type="InterPro" id="IPR050320">
    <property type="entry name" value="N5-glutamine_MTase"/>
</dbReference>
<feature type="binding site" evidence="5">
    <location>
        <position position="146"/>
    </location>
    <ligand>
        <name>S-adenosyl-L-methionine</name>
        <dbReference type="ChEBI" id="CHEBI:59789"/>
    </ligand>
</feature>
<evidence type="ECO:0000256" key="1">
    <source>
        <dbReference type="ARBA" id="ARBA00022603"/>
    </source>
</evidence>
<dbReference type="GO" id="GO:0102559">
    <property type="term" value="F:peptide chain release factor N(5)-glutamine methyltransferase activity"/>
    <property type="evidence" value="ECO:0007669"/>
    <property type="project" value="UniProtKB-EC"/>
</dbReference>
<dbReference type="InterPro" id="IPR002052">
    <property type="entry name" value="DNA_methylase_N6_adenine_CS"/>
</dbReference>
<feature type="binding site" evidence="5">
    <location>
        <begin position="123"/>
        <end position="127"/>
    </location>
    <ligand>
        <name>S-adenosyl-L-methionine</name>
        <dbReference type="ChEBI" id="CHEBI:59789"/>
    </ligand>
</feature>
<dbReference type="HAMAP" id="MF_02126">
    <property type="entry name" value="RF_methyltr_PrmC"/>
    <property type="match status" value="1"/>
</dbReference>
<dbReference type="InterPro" id="IPR007848">
    <property type="entry name" value="Small_mtfrase_dom"/>
</dbReference>
<dbReference type="Pfam" id="PF17827">
    <property type="entry name" value="PrmC_N"/>
    <property type="match status" value="1"/>
</dbReference>
<evidence type="ECO:0000256" key="5">
    <source>
        <dbReference type="HAMAP-Rule" id="MF_02126"/>
    </source>
</evidence>
<feature type="domain" description="Methyltransferase small" evidence="6">
    <location>
        <begin position="115"/>
        <end position="197"/>
    </location>
</feature>
<evidence type="ECO:0000256" key="3">
    <source>
        <dbReference type="ARBA" id="ARBA00022691"/>
    </source>
</evidence>
<dbReference type="NCBIfam" id="TIGR03534">
    <property type="entry name" value="RF_mod_PrmC"/>
    <property type="match status" value="1"/>
</dbReference>
<dbReference type="Proteomes" id="UP000186112">
    <property type="component" value="Unassembled WGS sequence"/>
</dbReference>
<sequence>MEIRQLLEIGNKKLTGVEFVDPIKESIFILSKVLDVDKSFVYINFDKWVNEKQTEKFLEIIDRRALGEPISYIFNTKEFMGIDFFVEKGVLIPRWETEILVEYIIDYIEKNFKDEDINLLDIGIGSGAISLSIAKNCKNVEVLGIDISNRAISVSNKNLDRLALDNVSFRKSNLFESIKSDERFSIIVSNPPYIKTEVIKDLQRDVKEFEPSLALDGGMDGLLFYRKISKDSKNYLLDKGMLIYEIGFDQGKSVKKIMSDEGFKDVKVIKDLQGLDRIVLGFKK</sequence>
<keyword evidence="1 5" id="KW-0489">Methyltransferase</keyword>
<name>A0A1U7M3B4_TISCR</name>
<reference evidence="8 9" key="1">
    <citation type="submission" date="2016-02" db="EMBL/GenBank/DDBJ databases">
        <title>Genome sequence of Tissierella creatinophila DSM 6911.</title>
        <authorList>
            <person name="Poehlein A."/>
            <person name="Daniel R."/>
        </authorList>
    </citation>
    <scope>NUCLEOTIDE SEQUENCE [LARGE SCALE GENOMIC DNA]</scope>
    <source>
        <strain evidence="8 9">DSM 6911</strain>
    </source>
</reference>
<feature type="domain" description="Release factor glutamine methyltransferase N-terminal" evidence="7">
    <location>
        <begin position="5"/>
        <end position="73"/>
    </location>
</feature>
<feature type="binding site" evidence="5">
    <location>
        <position position="190"/>
    </location>
    <ligand>
        <name>S-adenosyl-L-methionine</name>
        <dbReference type="ChEBI" id="CHEBI:59789"/>
    </ligand>
</feature>
<dbReference type="InterPro" id="IPR019874">
    <property type="entry name" value="RF_methyltr_PrmC"/>
</dbReference>
<dbReference type="Gene3D" id="3.40.50.150">
    <property type="entry name" value="Vaccinia Virus protein VP39"/>
    <property type="match status" value="1"/>
</dbReference>
<dbReference type="InterPro" id="IPR029063">
    <property type="entry name" value="SAM-dependent_MTases_sf"/>
</dbReference>
<protein>
    <recommendedName>
        <fullName evidence="5">Release factor glutamine methyltransferase</fullName>
        <shortName evidence="5">RF MTase</shortName>
        <ecNumber evidence="5">2.1.1.297</ecNumber>
    </recommendedName>
    <alternativeName>
        <fullName evidence="5">N5-glutamine methyltransferase PrmC</fullName>
    </alternativeName>
    <alternativeName>
        <fullName evidence="5">Protein-(glutamine-N5) MTase PrmC</fullName>
    </alternativeName>
    <alternativeName>
        <fullName evidence="5">Protein-glutamine N-methyltransferase PrmC</fullName>
    </alternativeName>
</protein>
<dbReference type="EC" id="2.1.1.297" evidence="5"/>
<proteinExistence type="inferred from homology"/>
<dbReference type="InterPro" id="IPR004556">
    <property type="entry name" value="HemK-like"/>
</dbReference>
<comment type="caution">
    <text evidence="8">The sequence shown here is derived from an EMBL/GenBank/DDBJ whole genome shotgun (WGS) entry which is preliminary data.</text>
</comment>
<dbReference type="AlphaFoldDB" id="A0A1U7M3B4"/>
<organism evidence="8 9">
    <name type="scientific">Tissierella creatinophila DSM 6911</name>
    <dbReference type="NCBI Taxonomy" id="1123403"/>
    <lineage>
        <taxon>Bacteria</taxon>
        <taxon>Bacillati</taxon>
        <taxon>Bacillota</taxon>
        <taxon>Tissierellia</taxon>
        <taxon>Tissierellales</taxon>
        <taxon>Tissierellaceae</taxon>
        <taxon>Tissierella</taxon>
    </lineage>
</organism>